<dbReference type="EC" id="2.7.11.1" evidence="5"/>
<evidence type="ECO:0000256" key="2">
    <source>
        <dbReference type="ARBA" id="ARBA00004434"/>
    </source>
</evidence>
<evidence type="ECO:0000256" key="19">
    <source>
        <dbReference type="ARBA" id="ARBA00022989"/>
    </source>
</evidence>
<keyword evidence="8" id="KW-0597">Phosphoprotein</keyword>
<evidence type="ECO:0000256" key="10">
    <source>
        <dbReference type="ARBA" id="ARBA00022692"/>
    </source>
</evidence>
<evidence type="ECO:0000313" key="31">
    <source>
        <dbReference type="Proteomes" id="UP000424527"/>
    </source>
</evidence>
<evidence type="ECO:0000313" key="30">
    <source>
        <dbReference type="EMBL" id="KAE8292837.1"/>
    </source>
</evidence>
<keyword evidence="31" id="KW-1185">Reference proteome</keyword>
<dbReference type="Pfam" id="PF00069">
    <property type="entry name" value="Pkinase"/>
    <property type="match status" value="1"/>
</dbReference>
<feature type="domain" description="Protein kinase" evidence="29">
    <location>
        <begin position="143"/>
        <end position="495"/>
    </location>
</feature>
<evidence type="ECO:0000256" key="22">
    <source>
        <dbReference type="ARBA" id="ARBA00023136"/>
    </source>
</evidence>
<accession>A0A6G0INC6</accession>
<keyword evidence="16" id="KW-0067">ATP-binding</keyword>
<evidence type="ECO:0000256" key="13">
    <source>
        <dbReference type="ARBA" id="ARBA00022777"/>
    </source>
</evidence>
<evidence type="ECO:0000256" key="17">
    <source>
        <dbReference type="ARBA" id="ARBA00022842"/>
    </source>
</evidence>
<dbReference type="GO" id="GO:0004674">
    <property type="term" value="F:protein serine/threonine kinase activity"/>
    <property type="evidence" value="ECO:0007669"/>
    <property type="project" value="UniProtKB-KW"/>
</dbReference>
<organism evidence="30 31">
    <name type="scientific">Larimichthys crocea</name>
    <name type="common">Large yellow croaker</name>
    <name type="synonym">Pseudosciaena crocea</name>
    <dbReference type="NCBI Taxonomy" id="215358"/>
    <lineage>
        <taxon>Eukaryota</taxon>
        <taxon>Metazoa</taxon>
        <taxon>Chordata</taxon>
        <taxon>Craniata</taxon>
        <taxon>Vertebrata</taxon>
        <taxon>Euteleostomi</taxon>
        <taxon>Actinopterygii</taxon>
        <taxon>Neopterygii</taxon>
        <taxon>Teleostei</taxon>
        <taxon>Neoteleostei</taxon>
        <taxon>Acanthomorphata</taxon>
        <taxon>Eupercaria</taxon>
        <taxon>Sciaenidae</taxon>
        <taxon>Larimichthys</taxon>
    </lineage>
</organism>
<dbReference type="PANTHER" id="PTHR22972">
    <property type="entry name" value="SERINE/THREONINE PROTEIN KINASE"/>
    <property type="match status" value="1"/>
</dbReference>
<comment type="cofactor">
    <cofactor evidence="1">
        <name>Mg(2+)</name>
        <dbReference type="ChEBI" id="CHEBI:18420"/>
    </cofactor>
</comment>
<comment type="caution">
    <text evidence="30">The sequence shown here is derived from an EMBL/GenBank/DDBJ whole genome shotgun (WGS) entry which is preliminary data.</text>
</comment>
<dbReference type="Proteomes" id="UP000424527">
    <property type="component" value="Unassembled WGS sequence"/>
</dbReference>
<evidence type="ECO:0000256" key="15">
    <source>
        <dbReference type="ARBA" id="ARBA00022792"/>
    </source>
</evidence>
<keyword evidence="11" id="KW-0479">Metal-binding</keyword>
<dbReference type="PANTHER" id="PTHR22972:SF7">
    <property type="entry name" value="SERINE_THREONINE-PROTEIN KINASE PINK1, MITOCHONDRIAL"/>
    <property type="match status" value="1"/>
</dbReference>
<dbReference type="SMART" id="SM00220">
    <property type="entry name" value="S_TKc"/>
    <property type="match status" value="1"/>
</dbReference>
<dbReference type="AlphaFoldDB" id="A0A6G0INC6"/>
<evidence type="ECO:0000256" key="18">
    <source>
        <dbReference type="ARBA" id="ARBA00022946"/>
    </source>
</evidence>
<keyword evidence="10" id="KW-0812">Transmembrane</keyword>
<keyword evidence="15" id="KW-0999">Mitochondrion inner membrane</keyword>
<dbReference type="PROSITE" id="PS00108">
    <property type="entry name" value="PROTEIN_KINASE_ST"/>
    <property type="match status" value="1"/>
</dbReference>
<evidence type="ECO:0000256" key="1">
    <source>
        <dbReference type="ARBA" id="ARBA00001946"/>
    </source>
</evidence>
<dbReference type="GO" id="GO:0046872">
    <property type="term" value="F:metal ion binding"/>
    <property type="evidence" value="ECO:0007669"/>
    <property type="project" value="UniProtKB-KW"/>
</dbReference>
<name>A0A6G0INC6_LARCR</name>
<dbReference type="GO" id="GO:0005743">
    <property type="term" value="C:mitochondrial inner membrane"/>
    <property type="evidence" value="ECO:0007669"/>
    <property type="project" value="UniProtKB-SubCell"/>
</dbReference>
<evidence type="ECO:0000256" key="28">
    <source>
        <dbReference type="ARBA" id="ARBA00074253"/>
    </source>
</evidence>
<dbReference type="GO" id="GO:0006950">
    <property type="term" value="P:response to stress"/>
    <property type="evidence" value="ECO:0007669"/>
    <property type="project" value="UniProtKB-ARBA"/>
</dbReference>
<evidence type="ECO:0000256" key="4">
    <source>
        <dbReference type="ARBA" id="ARBA00004572"/>
    </source>
</evidence>
<evidence type="ECO:0000256" key="16">
    <source>
        <dbReference type="ARBA" id="ARBA00022840"/>
    </source>
</evidence>
<dbReference type="InterPro" id="IPR000719">
    <property type="entry name" value="Prot_kinase_dom"/>
</dbReference>
<keyword evidence="14" id="KW-1000">Mitochondrion outer membrane</keyword>
<dbReference type="GO" id="GO:0005741">
    <property type="term" value="C:mitochondrial outer membrane"/>
    <property type="evidence" value="ECO:0007669"/>
    <property type="project" value="UniProtKB-SubCell"/>
</dbReference>
<keyword evidence="9" id="KW-0808">Transferase</keyword>
<keyword evidence="17" id="KW-0460">Magnesium</keyword>
<evidence type="ECO:0000256" key="11">
    <source>
        <dbReference type="ARBA" id="ARBA00022723"/>
    </source>
</evidence>
<dbReference type="EMBL" id="REGW02000008">
    <property type="protein sequence ID" value="KAE8292837.1"/>
    <property type="molecule type" value="Genomic_DNA"/>
</dbReference>
<dbReference type="FunFam" id="1.10.510.10:FF:000418">
    <property type="entry name" value="PTEN induced kinase 1"/>
    <property type="match status" value="1"/>
</dbReference>
<comment type="subunit">
    <text evidence="26">Upon mitochondrial depolarization, it forms a supercomplex with TOM and TIM23 complexes. PINK1-TOM-TIM23 supercomplex formation requires PINK1 interaction with TOMM20 and TOMM70 and is critical for PINK1 stabilization at the outer mitochondrial membrane, kinase activation and downstream mitophagy. Upon mitochondrial depolarization, interacts with TIMM23; the interaction is required for PINK1 accumulation at the outer mitochondrial membrane, kinase activation by autophosphorylation and PRKN recruitement to mitochondria. Interacts with PRKN. Interacts with FBXO7. Forms a complex with PRKN and PARK7. Interacts with NENF.</text>
</comment>
<evidence type="ECO:0000256" key="14">
    <source>
        <dbReference type="ARBA" id="ARBA00022787"/>
    </source>
</evidence>
<evidence type="ECO:0000259" key="29">
    <source>
        <dbReference type="PROSITE" id="PS50011"/>
    </source>
</evidence>
<proteinExistence type="inferred from homology"/>
<keyword evidence="21" id="KW-0496">Mitochondrion</keyword>
<dbReference type="SUPFAM" id="SSF56112">
    <property type="entry name" value="Protein kinase-like (PK-like)"/>
    <property type="match status" value="1"/>
</dbReference>
<evidence type="ECO:0000256" key="8">
    <source>
        <dbReference type="ARBA" id="ARBA00022553"/>
    </source>
</evidence>
<evidence type="ECO:0000256" key="5">
    <source>
        <dbReference type="ARBA" id="ARBA00012513"/>
    </source>
</evidence>
<evidence type="ECO:0000256" key="12">
    <source>
        <dbReference type="ARBA" id="ARBA00022741"/>
    </source>
</evidence>
<evidence type="ECO:0000256" key="21">
    <source>
        <dbReference type="ARBA" id="ARBA00023128"/>
    </source>
</evidence>
<evidence type="ECO:0000256" key="20">
    <source>
        <dbReference type="ARBA" id="ARBA00023006"/>
    </source>
</evidence>
<dbReference type="InterPro" id="IPR051511">
    <property type="entry name" value="MitoQC_Scaffold_Kinases"/>
</dbReference>
<dbReference type="GO" id="GO:0000422">
    <property type="term" value="P:autophagy of mitochondrion"/>
    <property type="evidence" value="ECO:0007669"/>
    <property type="project" value="TreeGrafter"/>
</dbReference>
<dbReference type="GO" id="GO:0005524">
    <property type="term" value="F:ATP binding"/>
    <property type="evidence" value="ECO:0007669"/>
    <property type="project" value="UniProtKB-KW"/>
</dbReference>
<evidence type="ECO:0000256" key="7">
    <source>
        <dbReference type="ARBA" id="ARBA00022527"/>
    </source>
</evidence>
<keyword evidence="22" id="KW-0472">Membrane</keyword>
<comment type="catalytic activity">
    <reaction evidence="24">
        <text>L-threonyl-[protein] + ATP = O-phospho-L-threonyl-[protein] + ADP + H(+)</text>
        <dbReference type="Rhea" id="RHEA:46608"/>
        <dbReference type="Rhea" id="RHEA-COMP:11060"/>
        <dbReference type="Rhea" id="RHEA-COMP:11605"/>
        <dbReference type="ChEBI" id="CHEBI:15378"/>
        <dbReference type="ChEBI" id="CHEBI:30013"/>
        <dbReference type="ChEBI" id="CHEBI:30616"/>
        <dbReference type="ChEBI" id="CHEBI:61977"/>
        <dbReference type="ChEBI" id="CHEBI:456216"/>
        <dbReference type="EC" id="2.7.11.1"/>
    </reaction>
</comment>
<evidence type="ECO:0000256" key="25">
    <source>
        <dbReference type="ARBA" id="ARBA00048679"/>
    </source>
</evidence>
<comment type="subcellular location">
    <subcellularLocation>
        <location evidence="3">Cytoplasm</location>
        <location evidence="3">Cytosol</location>
    </subcellularLocation>
    <subcellularLocation>
        <location evidence="2">Mitochondrion inner membrane</location>
        <topology evidence="2">Single-pass membrane protein</topology>
    </subcellularLocation>
    <subcellularLocation>
        <location evidence="4">Mitochondrion outer membrane</location>
        <topology evidence="4">Single-pass membrane protein</topology>
    </subcellularLocation>
</comment>
<keyword evidence="19" id="KW-1133">Transmembrane helix</keyword>
<keyword evidence="7" id="KW-0723">Serine/threonine-protein kinase</keyword>
<keyword evidence="6" id="KW-0963">Cytoplasm</keyword>
<dbReference type="CDD" id="cd14018">
    <property type="entry name" value="STKc_PINK1"/>
    <property type="match status" value="1"/>
</dbReference>
<comment type="similarity">
    <text evidence="23">Belongs to the protein kinase superfamily.</text>
</comment>
<dbReference type="InterPro" id="IPR011009">
    <property type="entry name" value="Kinase-like_dom_sf"/>
</dbReference>
<evidence type="ECO:0000256" key="6">
    <source>
        <dbReference type="ARBA" id="ARBA00022490"/>
    </source>
</evidence>
<evidence type="ECO:0000256" key="23">
    <source>
        <dbReference type="ARBA" id="ARBA00038349"/>
    </source>
</evidence>
<dbReference type="InterPro" id="IPR008271">
    <property type="entry name" value="Ser/Thr_kinase_AS"/>
</dbReference>
<evidence type="ECO:0000256" key="9">
    <source>
        <dbReference type="ARBA" id="ARBA00022679"/>
    </source>
</evidence>
<evidence type="ECO:0000256" key="3">
    <source>
        <dbReference type="ARBA" id="ARBA00004514"/>
    </source>
</evidence>
<dbReference type="GO" id="GO:0090141">
    <property type="term" value="P:positive regulation of mitochondrial fission"/>
    <property type="evidence" value="ECO:0007669"/>
    <property type="project" value="TreeGrafter"/>
</dbReference>
<keyword evidence="13 30" id="KW-0418">Kinase</keyword>
<sequence length="574" mass="62819">MSVKHAISRGLELGRSVFQLGLLKSGGRLVAKLRADRLRVGPSGRTAQPQPFLPSRYRYYRTSLRGLAAQLQSAGFGRRFGGGSPRNRAVFLAFGLGVGLIEQQLEEDRRSAATCQEIQAVFRKKRFQSPLKPFTSGYKLEDYVIGNQIGKGSNAAVYEAAAPFAVFPKDGGSSLVQLREDEDEGETARSLTCCSLRNFPLAVKMMWNFGAGSSSEEILKSMSQELVPAGPLALKQEKEQITLDGYFGVVPKRVSAHPNVIRVYRAFTADVPLLPGAREEYPDVLPARLNPAGLGNNRTLFLVMKNYPCTLRQYLEESTPGRRQGALMVLQLLEGVDHLCRQGVAHRDLKSDNVLLELDSDGCPRLVITDFGCCLAQSDSSLQLPFNSMWVNRGGNASLMAPEVTTAVPGCGVVIDYGKADAWAVGAISYEIFGQDNPFYRAVGLESRSYQEKQLPPLHSGVPADVQLVIRLLLRRNPSKRPSARVAANMLHLSLWGRKALANQDSVGMRKLADWLLCQSAVVLLKGCSGPGGNTVETELQRSFLSNLDLEDLRTAAGFLLYGREQRQACILSA</sequence>
<dbReference type="GO" id="GO:0043066">
    <property type="term" value="P:negative regulation of apoptotic process"/>
    <property type="evidence" value="ECO:0007669"/>
    <property type="project" value="UniProtKB-ARBA"/>
</dbReference>
<evidence type="ECO:0000256" key="24">
    <source>
        <dbReference type="ARBA" id="ARBA00047899"/>
    </source>
</evidence>
<evidence type="ECO:0000256" key="27">
    <source>
        <dbReference type="ARBA" id="ARBA00071830"/>
    </source>
</evidence>
<dbReference type="InterPro" id="IPR040110">
    <property type="entry name" value="PINK1_STKc"/>
</dbReference>
<dbReference type="GO" id="GO:0005829">
    <property type="term" value="C:cytosol"/>
    <property type="evidence" value="ECO:0007669"/>
    <property type="project" value="UniProtKB-SubCell"/>
</dbReference>
<evidence type="ECO:0000256" key="26">
    <source>
        <dbReference type="ARBA" id="ARBA00062732"/>
    </source>
</evidence>
<dbReference type="PROSITE" id="PS50011">
    <property type="entry name" value="PROTEIN_KINASE_DOM"/>
    <property type="match status" value="1"/>
</dbReference>
<dbReference type="Gene3D" id="1.10.510.10">
    <property type="entry name" value="Transferase(Phosphotransferase) domain 1"/>
    <property type="match status" value="1"/>
</dbReference>
<dbReference type="GO" id="GO:0005783">
    <property type="term" value="C:endoplasmic reticulum"/>
    <property type="evidence" value="ECO:0007669"/>
    <property type="project" value="UniProtKB-ARBA"/>
</dbReference>
<gene>
    <name evidence="30" type="ORF">D5F01_LYC07930</name>
</gene>
<keyword evidence="20" id="KW-0072">Autophagy</keyword>
<keyword evidence="18" id="KW-0809">Transit peptide</keyword>
<protein>
    <recommendedName>
        <fullName evidence="28">Serine/threonine-protein kinase PINK1, mitochondrial</fullName>
        <ecNumber evidence="5">2.7.11.1</ecNumber>
    </recommendedName>
    <alternativeName>
        <fullName evidence="27">Serine/threonine-protein kinase Pink1, mitochondrial</fullName>
    </alternativeName>
</protein>
<comment type="catalytic activity">
    <reaction evidence="25">
        <text>L-seryl-[protein] + ATP = O-phospho-L-seryl-[protein] + ADP + H(+)</text>
        <dbReference type="Rhea" id="RHEA:17989"/>
        <dbReference type="Rhea" id="RHEA-COMP:9863"/>
        <dbReference type="Rhea" id="RHEA-COMP:11604"/>
        <dbReference type="ChEBI" id="CHEBI:15378"/>
        <dbReference type="ChEBI" id="CHEBI:29999"/>
        <dbReference type="ChEBI" id="CHEBI:30616"/>
        <dbReference type="ChEBI" id="CHEBI:83421"/>
        <dbReference type="ChEBI" id="CHEBI:456216"/>
        <dbReference type="EC" id="2.7.11.1"/>
    </reaction>
</comment>
<keyword evidence="12" id="KW-0547">Nucleotide-binding</keyword>
<reference evidence="30 31" key="1">
    <citation type="submission" date="2019-07" db="EMBL/GenBank/DDBJ databases">
        <title>Chromosome genome assembly for large yellow croaker.</title>
        <authorList>
            <person name="Xiao S."/>
        </authorList>
    </citation>
    <scope>NUCLEOTIDE SEQUENCE [LARGE SCALE GENOMIC DNA]</scope>
    <source>
        <strain evidence="30">JMULYC20181020</strain>
        <tissue evidence="30">Muscle</tissue>
    </source>
</reference>